<proteinExistence type="predicted"/>
<reference evidence="2 3" key="1">
    <citation type="journal article" date="2006" name="Proc. Natl. Acad. Sci. U.S.A.">
        <title>Burkholderia xenovorans LB400 harbors a multi-replicon, 9.73-Mbp genome shaped for versatility.</title>
        <authorList>
            <person name="Chain P.S."/>
            <person name="Denef V.J."/>
            <person name="Konstantinidis K.T."/>
            <person name="Vergez L.M."/>
            <person name="Agullo L."/>
            <person name="Reyes V.L."/>
            <person name="Hauser L."/>
            <person name="Cordova M."/>
            <person name="Gomez L."/>
            <person name="Gonzalez M."/>
            <person name="Land M."/>
            <person name="Lao V."/>
            <person name="Larimer F."/>
            <person name="LiPuma J.J."/>
            <person name="Mahenthiralingam E."/>
            <person name="Malfatti S.A."/>
            <person name="Marx C.J."/>
            <person name="Parnell J.J."/>
            <person name="Ramette A."/>
            <person name="Richardson P."/>
            <person name="Seeger M."/>
            <person name="Smith D."/>
            <person name="Spilker T."/>
            <person name="Sul W.J."/>
            <person name="Tsoi T.V."/>
            <person name="Ulrich L.E."/>
            <person name="Zhulin I.B."/>
            <person name="Tiedje J.M."/>
        </authorList>
    </citation>
    <scope>NUCLEOTIDE SEQUENCE [LARGE SCALE GENOMIC DNA]</scope>
    <source>
        <strain evidence="2 3">LB400</strain>
    </source>
</reference>
<gene>
    <name evidence="2" type="ORF">Bxe_A2984</name>
</gene>
<evidence type="ECO:0000313" key="2">
    <source>
        <dbReference type="EMBL" id="ABE29995.1"/>
    </source>
</evidence>
<organism evidence="2 3">
    <name type="scientific">Paraburkholderia xenovorans (strain LB400)</name>
    <dbReference type="NCBI Taxonomy" id="266265"/>
    <lineage>
        <taxon>Bacteria</taxon>
        <taxon>Pseudomonadati</taxon>
        <taxon>Pseudomonadota</taxon>
        <taxon>Betaproteobacteria</taxon>
        <taxon>Burkholderiales</taxon>
        <taxon>Burkholderiaceae</taxon>
        <taxon>Paraburkholderia</taxon>
    </lineage>
</organism>
<dbReference type="AlphaFoldDB" id="Q141J4"/>
<dbReference type="EMBL" id="CP000270">
    <property type="protein sequence ID" value="ABE29995.1"/>
    <property type="molecule type" value="Genomic_DNA"/>
</dbReference>
<evidence type="ECO:0000313" key="3">
    <source>
        <dbReference type="Proteomes" id="UP000001817"/>
    </source>
</evidence>
<keyword evidence="3" id="KW-1185">Reference proteome</keyword>
<evidence type="ECO:0000256" key="1">
    <source>
        <dbReference type="SAM" id="MobiDB-lite"/>
    </source>
</evidence>
<accession>Q141J4</accession>
<protein>
    <submittedName>
        <fullName evidence="2">Uncharacterized protein</fullName>
    </submittedName>
</protein>
<sequence>MEFRFETLLAAAATHSGHKAARLTEAQAVRDDAPEARLQAVVGAEAENSRRHDSLPRRQSRGETYETRDNGFLHTFRIPIVFVFQIYYSEVFG</sequence>
<dbReference type="KEGG" id="bxe:Bxe_A2984"/>
<dbReference type="Proteomes" id="UP000001817">
    <property type="component" value="Chromosome 1"/>
</dbReference>
<feature type="region of interest" description="Disordered" evidence="1">
    <location>
        <begin position="41"/>
        <end position="66"/>
    </location>
</feature>
<dbReference type="STRING" id="266265.Bxe_A2984"/>
<name>Q141J4_PARXL</name>
<feature type="compositionally biased region" description="Basic and acidic residues" evidence="1">
    <location>
        <begin position="47"/>
        <end position="66"/>
    </location>
</feature>